<dbReference type="OrthoDB" id="9771846at2"/>
<dbReference type="InterPro" id="IPR029044">
    <property type="entry name" value="Nucleotide-diphossugar_trans"/>
</dbReference>
<keyword evidence="6" id="KW-1185">Reference proteome</keyword>
<comment type="caution">
    <text evidence="5">The sequence shown here is derived from an EMBL/GenBank/DDBJ whole genome shotgun (WGS) entry which is preliminary data.</text>
</comment>
<feature type="domain" description="Glycosyltransferase 2-like" evidence="4">
    <location>
        <begin position="12"/>
        <end position="136"/>
    </location>
</feature>
<name>A0A4S8F9N8_9BURK</name>
<dbReference type="Pfam" id="PF00535">
    <property type="entry name" value="Glycos_transf_2"/>
    <property type="match status" value="1"/>
</dbReference>
<evidence type="ECO:0000313" key="5">
    <source>
        <dbReference type="EMBL" id="THU03711.1"/>
    </source>
</evidence>
<dbReference type="InterPro" id="IPR001173">
    <property type="entry name" value="Glyco_trans_2-like"/>
</dbReference>
<evidence type="ECO:0000256" key="1">
    <source>
        <dbReference type="ARBA" id="ARBA00006739"/>
    </source>
</evidence>
<reference evidence="5 6" key="1">
    <citation type="journal article" date="2015" name="Antonie Van Leeuwenhoek">
        <title>Lampropedia puyangensis sp. nov., isolated from symptomatic bark of Populus ? euramericana canker and emended description of Lampropedia hyalina (Ehrenberg 1832) Lee et al. 2004.</title>
        <authorList>
            <person name="Li Y."/>
            <person name="Wang T."/>
            <person name="Piao C.G."/>
            <person name="Wang L.F."/>
            <person name="Tian G.Z."/>
            <person name="Zhu T.H."/>
            <person name="Guo M.W."/>
        </authorList>
    </citation>
    <scope>NUCLEOTIDE SEQUENCE [LARGE SCALE GENOMIC DNA]</scope>
    <source>
        <strain evidence="5 6">2-bin</strain>
    </source>
</reference>
<keyword evidence="2" id="KW-0328">Glycosyltransferase</keyword>
<sequence length="310" mass="34365">MDNYQASVRITTIIVTYNRQLLLRKALAAHTAQTLQPTRLLIVDNASTDGTHEMLVAEGWLDRPGVELLALPENTGGAGGFAAGLKHAFDNGAEWVWMMDDDAEPLPDALAELMRVATDPTQVYGSLAVCGEETSWLTTLLAPSLGEVERPDVVPECAAVQSLPFLGFLIHRDLVARIGFPDTGYFIAADDVEYCVRAQQAGASIVMAGKSRIEHPKSRPYKVRVLGQTLTCLALPPWKRYYDTRNRLLIARKYYGIKLLTQTIPGSFVRLFAALLREPRKLAQLHAFSAGFIDGVLGIKGKRHEWWHIR</sequence>
<evidence type="ECO:0000256" key="2">
    <source>
        <dbReference type="ARBA" id="ARBA00022676"/>
    </source>
</evidence>
<dbReference type="AlphaFoldDB" id="A0A4S8F9N8"/>
<accession>A0A4S8F9N8</accession>
<dbReference type="PANTHER" id="PTHR43179">
    <property type="entry name" value="RHAMNOSYLTRANSFERASE WBBL"/>
    <property type="match status" value="1"/>
</dbReference>
<dbReference type="Proteomes" id="UP000308917">
    <property type="component" value="Unassembled WGS sequence"/>
</dbReference>
<evidence type="ECO:0000259" key="4">
    <source>
        <dbReference type="Pfam" id="PF00535"/>
    </source>
</evidence>
<dbReference type="Gene3D" id="3.90.550.10">
    <property type="entry name" value="Spore Coat Polysaccharide Biosynthesis Protein SpsA, Chain A"/>
    <property type="match status" value="1"/>
</dbReference>
<proteinExistence type="inferred from homology"/>
<dbReference type="GO" id="GO:0016757">
    <property type="term" value="F:glycosyltransferase activity"/>
    <property type="evidence" value="ECO:0007669"/>
    <property type="project" value="UniProtKB-KW"/>
</dbReference>
<protein>
    <submittedName>
        <fullName evidence="5">Glycosyltransferase</fullName>
    </submittedName>
</protein>
<dbReference type="EMBL" id="STFG01000004">
    <property type="protein sequence ID" value="THU03711.1"/>
    <property type="molecule type" value="Genomic_DNA"/>
</dbReference>
<gene>
    <name evidence="5" type="ORF">E9531_05860</name>
</gene>
<dbReference type="PANTHER" id="PTHR43179:SF12">
    <property type="entry name" value="GALACTOFURANOSYLTRANSFERASE GLFT2"/>
    <property type="match status" value="1"/>
</dbReference>
<dbReference type="SUPFAM" id="SSF53448">
    <property type="entry name" value="Nucleotide-diphospho-sugar transferases"/>
    <property type="match status" value="1"/>
</dbReference>
<evidence type="ECO:0000313" key="6">
    <source>
        <dbReference type="Proteomes" id="UP000308917"/>
    </source>
</evidence>
<comment type="similarity">
    <text evidence="1">Belongs to the glycosyltransferase 2 family.</text>
</comment>
<organism evidence="5 6">
    <name type="scientific">Lampropedia puyangensis</name>
    <dbReference type="NCBI Taxonomy" id="1330072"/>
    <lineage>
        <taxon>Bacteria</taxon>
        <taxon>Pseudomonadati</taxon>
        <taxon>Pseudomonadota</taxon>
        <taxon>Betaproteobacteria</taxon>
        <taxon>Burkholderiales</taxon>
        <taxon>Comamonadaceae</taxon>
        <taxon>Lampropedia</taxon>
    </lineage>
</organism>
<evidence type="ECO:0000256" key="3">
    <source>
        <dbReference type="ARBA" id="ARBA00022679"/>
    </source>
</evidence>
<keyword evidence="3 5" id="KW-0808">Transferase</keyword>
<dbReference type="RefSeq" id="WP_136572820.1">
    <property type="nucleotide sequence ID" value="NZ_STFG01000004.1"/>
</dbReference>